<sequence>MVSNRSDARSSSNVSHQPPPAKKTQPTTIGKHSERRIWIRADLYRSVRGILLFI</sequence>
<keyword evidence="3" id="KW-1185">Reference proteome</keyword>
<evidence type="ECO:0000313" key="2">
    <source>
        <dbReference type="EnsemblPlants" id="Solyc02g077940.1.1.1"/>
    </source>
</evidence>
<dbReference type="PaxDb" id="4081-Solyc02g077940.1.1"/>
<dbReference type="Proteomes" id="UP000004994">
    <property type="component" value="Chromosome 2"/>
</dbReference>
<proteinExistence type="predicted"/>
<evidence type="ECO:0000313" key="3">
    <source>
        <dbReference type="Proteomes" id="UP000004994"/>
    </source>
</evidence>
<reference evidence="2" key="1">
    <citation type="journal article" date="2012" name="Nature">
        <title>The tomato genome sequence provides insights into fleshy fruit evolution.</title>
        <authorList>
            <consortium name="Tomato Genome Consortium"/>
        </authorList>
    </citation>
    <scope>NUCLEOTIDE SEQUENCE [LARGE SCALE GENOMIC DNA]</scope>
    <source>
        <strain evidence="2">cv. Heinz 1706</strain>
    </source>
</reference>
<accession>A0A3Q7F4B4</accession>
<reference evidence="2" key="2">
    <citation type="submission" date="2019-01" db="UniProtKB">
        <authorList>
            <consortium name="EnsemblPlants"/>
        </authorList>
    </citation>
    <scope>IDENTIFICATION</scope>
    <source>
        <strain evidence="2">cv. Heinz 1706</strain>
    </source>
</reference>
<dbReference type="EnsemblPlants" id="Solyc02g077940.1.1">
    <property type="protein sequence ID" value="Solyc02g077940.1.1.1"/>
    <property type="gene ID" value="Solyc02g077940.1"/>
</dbReference>
<name>A0A3Q7F4B4_SOLLC</name>
<evidence type="ECO:0000256" key="1">
    <source>
        <dbReference type="SAM" id="MobiDB-lite"/>
    </source>
</evidence>
<feature type="region of interest" description="Disordered" evidence="1">
    <location>
        <begin position="1"/>
        <end position="32"/>
    </location>
</feature>
<protein>
    <submittedName>
        <fullName evidence="2">Uncharacterized protein</fullName>
    </submittedName>
</protein>
<feature type="compositionally biased region" description="Polar residues" evidence="1">
    <location>
        <begin position="1"/>
        <end position="16"/>
    </location>
</feature>
<organism evidence="2">
    <name type="scientific">Solanum lycopersicum</name>
    <name type="common">Tomato</name>
    <name type="synonym">Lycopersicon esculentum</name>
    <dbReference type="NCBI Taxonomy" id="4081"/>
    <lineage>
        <taxon>Eukaryota</taxon>
        <taxon>Viridiplantae</taxon>
        <taxon>Streptophyta</taxon>
        <taxon>Embryophyta</taxon>
        <taxon>Tracheophyta</taxon>
        <taxon>Spermatophyta</taxon>
        <taxon>Magnoliopsida</taxon>
        <taxon>eudicotyledons</taxon>
        <taxon>Gunneridae</taxon>
        <taxon>Pentapetalae</taxon>
        <taxon>asterids</taxon>
        <taxon>lamiids</taxon>
        <taxon>Solanales</taxon>
        <taxon>Solanaceae</taxon>
        <taxon>Solanoideae</taxon>
        <taxon>Solaneae</taxon>
        <taxon>Solanum</taxon>
        <taxon>Solanum subgen. Lycopersicon</taxon>
    </lineage>
</organism>
<dbReference type="InParanoid" id="A0A3Q7F4B4"/>
<dbReference type="Gramene" id="Solyc02g077940.1.1">
    <property type="protein sequence ID" value="Solyc02g077940.1.1.1"/>
    <property type="gene ID" value="Solyc02g077940.1"/>
</dbReference>
<dbReference type="AlphaFoldDB" id="A0A3Q7F4B4"/>